<feature type="chain" id="PRO_5035298364" description="tyrosine--tRNA ligase" evidence="10">
    <location>
        <begin position="36"/>
        <end position="659"/>
    </location>
</feature>
<evidence type="ECO:0000256" key="10">
    <source>
        <dbReference type="SAM" id="SignalP"/>
    </source>
</evidence>
<sequence length="659" mass="71753">MPLVRNIQNRRTAQRNINPQRILLTSLLLPALALADDATSSEKQFSEPFVDQVTGLTMERFIGARTSFAFAFALPDSQPAANSSAAGSFIGQLQFPLSNGEGWGAAGLTGDMEGNFILAAWPDGKGGVMASFRQAIDEDNPAVVKGNFKVRPLPDGVSVNETSLLYTFLCENCLDSTLGLGPEAAVGNAVMGWALSAKPPRGDASDPAAFLGFHERGFGPFTARLAQAKTADFDAVAAKALEPVGVSPKAVATVPNAFLDGDSGDEDSGDEDSGDESGPGGPGGANDVDTNLAEILNPEIIDDVILNQHRPLRIYWGTVTTGKPHCGYFVPMVKIAELLHAGCHVKILIADVHGFLDSMNVPFERIAPRTDYYQFIIKSLLRFIGVSTDRLEFVIGSSFQWSEAYNQDCRIIKRDTRLSTLRKAAAEVVKLDDDPLSGGLDYPVMQALDEEYLDVDAELGGVDQRKIFTFALDNLHKVGYRKRAHLMNALVPGLGQAQKMSSSEPTSKIGLLDKPEEVAKKLKKAMCVPKEVEGNGVIAFIEHVIFRVLALKGEVRFMVEQRDGDPLIYEDIAKLKGDYKQDILTPQMIKPALVKALNKLLVPIRTDFEKSEEWQQADKLGYPPEEKPMKTKKQKQAKPKKEDKAKPAQTQTHPTSASD</sequence>
<dbReference type="NCBIfam" id="NF006330">
    <property type="entry name" value="PRK08560.1"/>
    <property type="match status" value="1"/>
</dbReference>
<feature type="signal peptide" evidence="10">
    <location>
        <begin position="1"/>
        <end position="35"/>
    </location>
</feature>
<dbReference type="InterPro" id="IPR002305">
    <property type="entry name" value="aa-tRNA-synth_Ic"/>
</dbReference>
<evidence type="ECO:0000256" key="4">
    <source>
        <dbReference type="ARBA" id="ARBA00022840"/>
    </source>
</evidence>
<evidence type="ECO:0000256" key="9">
    <source>
        <dbReference type="SAM" id="MobiDB-lite"/>
    </source>
</evidence>
<dbReference type="EC" id="6.1.1.1" evidence="1"/>
<comment type="catalytic activity">
    <reaction evidence="8">
        <text>tRNA(Tyr) + L-tyrosine + ATP = L-tyrosyl-tRNA(Tyr) + AMP + diphosphate + H(+)</text>
        <dbReference type="Rhea" id="RHEA:10220"/>
        <dbReference type="Rhea" id="RHEA-COMP:9706"/>
        <dbReference type="Rhea" id="RHEA-COMP:9707"/>
        <dbReference type="ChEBI" id="CHEBI:15378"/>
        <dbReference type="ChEBI" id="CHEBI:30616"/>
        <dbReference type="ChEBI" id="CHEBI:33019"/>
        <dbReference type="ChEBI" id="CHEBI:58315"/>
        <dbReference type="ChEBI" id="CHEBI:78442"/>
        <dbReference type="ChEBI" id="CHEBI:78536"/>
        <dbReference type="ChEBI" id="CHEBI:456215"/>
        <dbReference type="EC" id="6.1.1.1"/>
    </reaction>
</comment>
<dbReference type="Proteomes" id="UP000693738">
    <property type="component" value="Unassembled WGS sequence"/>
</dbReference>
<evidence type="ECO:0000259" key="11">
    <source>
        <dbReference type="Pfam" id="PF16010"/>
    </source>
</evidence>
<feature type="compositionally biased region" description="Polar residues" evidence="9">
    <location>
        <begin position="650"/>
        <end position="659"/>
    </location>
</feature>
<evidence type="ECO:0000256" key="6">
    <source>
        <dbReference type="ARBA" id="ARBA00023146"/>
    </source>
</evidence>
<dbReference type="PANTHER" id="PTHR46264">
    <property type="entry name" value="TYROSINE-TRNA LIGASE"/>
    <property type="match status" value="1"/>
</dbReference>
<feature type="region of interest" description="Disordered" evidence="9">
    <location>
        <begin position="611"/>
        <end position="659"/>
    </location>
</feature>
<dbReference type="GO" id="GO:0005524">
    <property type="term" value="F:ATP binding"/>
    <property type="evidence" value="ECO:0007669"/>
    <property type="project" value="UniProtKB-KW"/>
</dbReference>
<dbReference type="Pfam" id="PF16010">
    <property type="entry name" value="CDH-cyt"/>
    <property type="match status" value="1"/>
</dbReference>
<dbReference type="InterPro" id="IPR015920">
    <property type="entry name" value="Cellobiose_DH-like_cyt"/>
</dbReference>
<feature type="domain" description="Cellobiose dehydrogenase-like cytochrome" evidence="11">
    <location>
        <begin position="49"/>
        <end position="234"/>
    </location>
</feature>
<organism evidence="12 13">
    <name type="scientific">Fusarium equiseti</name>
    <name type="common">Fusarium scirpi</name>
    <dbReference type="NCBI Taxonomy" id="61235"/>
    <lineage>
        <taxon>Eukaryota</taxon>
        <taxon>Fungi</taxon>
        <taxon>Dikarya</taxon>
        <taxon>Ascomycota</taxon>
        <taxon>Pezizomycotina</taxon>
        <taxon>Sordariomycetes</taxon>
        <taxon>Hypocreomycetidae</taxon>
        <taxon>Hypocreales</taxon>
        <taxon>Nectriaceae</taxon>
        <taxon>Fusarium</taxon>
        <taxon>Fusarium incarnatum-equiseti species complex</taxon>
    </lineage>
</organism>
<dbReference type="CDD" id="cd09630">
    <property type="entry name" value="CDH_like_cytochrome"/>
    <property type="match status" value="1"/>
</dbReference>
<evidence type="ECO:0000256" key="3">
    <source>
        <dbReference type="ARBA" id="ARBA00022741"/>
    </source>
</evidence>
<evidence type="ECO:0000256" key="7">
    <source>
        <dbReference type="ARBA" id="ARBA00033323"/>
    </source>
</evidence>
<dbReference type="GO" id="GO:0005737">
    <property type="term" value="C:cytoplasm"/>
    <property type="evidence" value="ECO:0007669"/>
    <property type="project" value="TreeGrafter"/>
</dbReference>
<dbReference type="Pfam" id="PF00579">
    <property type="entry name" value="tRNA-synt_1b"/>
    <property type="match status" value="1"/>
</dbReference>
<dbReference type="PANTHER" id="PTHR46264:SF4">
    <property type="entry name" value="TYROSINE--TRNA LIGASE, CYTOPLASMIC"/>
    <property type="match status" value="1"/>
</dbReference>
<feature type="region of interest" description="Disordered" evidence="9">
    <location>
        <begin position="257"/>
        <end position="289"/>
    </location>
</feature>
<dbReference type="AlphaFoldDB" id="A0A8J2NAC1"/>
<feature type="compositionally biased region" description="Acidic residues" evidence="9">
    <location>
        <begin position="262"/>
        <end position="275"/>
    </location>
</feature>
<reference evidence="12" key="1">
    <citation type="submission" date="2021-05" db="EMBL/GenBank/DDBJ databases">
        <authorList>
            <person name="Khan N."/>
        </authorList>
    </citation>
    <scope>NUCLEOTIDE SEQUENCE</scope>
</reference>
<dbReference type="GO" id="GO:0004831">
    <property type="term" value="F:tyrosine-tRNA ligase activity"/>
    <property type="evidence" value="ECO:0007669"/>
    <property type="project" value="UniProtKB-EC"/>
</dbReference>
<evidence type="ECO:0000256" key="1">
    <source>
        <dbReference type="ARBA" id="ARBA00013160"/>
    </source>
</evidence>
<gene>
    <name evidence="12" type="ORF">FEQUK3_LOCUS5140</name>
</gene>
<keyword evidence="2" id="KW-0436">Ligase</keyword>
<evidence type="ECO:0000256" key="8">
    <source>
        <dbReference type="ARBA" id="ARBA00048248"/>
    </source>
</evidence>
<dbReference type="InterPro" id="IPR050489">
    <property type="entry name" value="Tyr-tRNA_synthase"/>
</dbReference>
<dbReference type="InterPro" id="IPR002307">
    <property type="entry name" value="Tyr-tRNA-ligase"/>
</dbReference>
<name>A0A8J2NAC1_FUSEQ</name>
<keyword evidence="6" id="KW-0030">Aminoacyl-tRNA synthetase</keyword>
<comment type="caution">
    <text evidence="12">The sequence shown here is derived from an EMBL/GenBank/DDBJ whole genome shotgun (WGS) entry which is preliminary data.</text>
</comment>
<keyword evidence="5" id="KW-0648">Protein biosynthesis</keyword>
<evidence type="ECO:0000313" key="13">
    <source>
        <dbReference type="Proteomes" id="UP000693738"/>
    </source>
</evidence>
<accession>A0A8J2NAC1</accession>
<keyword evidence="3" id="KW-0547">Nucleotide-binding</keyword>
<keyword evidence="4" id="KW-0067">ATP-binding</keyword>
<evidence type="ECO:0000256" key="5">
    <source>
        <dbReference type="ARBA" id="ARBA00022917"/>
    </source>
</evidence>
<evidence type="ECO:0000256" key="2">
    <source>
        <dbReference type="ARBA" id="ARBA00022598"/>
    </source>
</evidence>
<dbReference type="NCBIfam" id="TIGR00234">
    <property type="entry name" value="tyrS"/>
    <property type="match status" value="1"/>
</dbReference>
<protein>
    <recommendedName>
        <fullName evidence="1">tyrosine--tRNA ligase</fullName>
        <ecNumber evidence="1">6.1.1.1</ecNumber>
    </recommendedName>
    <alternativeName>
        <fullName evidence="7">Tyrosyl-tRNA synthetase</fullName>
    </alternativeName>
</protein>
<keyword evidence="10" id="KW-0732">Signal</keyword>
<dbReference type="GO" id="GO:0006437">
    <property type="term" value="P:tyrosyl-tRNA aminoacylation"/>
    <property type="evidence" value="ECO:0007669"/>
    <property type="project" value="InterPro"/>
</dbReference>
<evidence type="ECO:0000313" key="12">
    <source>
        <dbReference type="EMBL" id="CAG7559446.1"/>
    </source>
</evidence>
<proteinExistence type="predicted"/>
<dbReference type="EMBL" id="CAJSTJ010000129">
    <property type="protein sequence ID" value="CAG7559446.1"/>
    <property type="molecule type" value="Genomic_DNA"/>
</dbReference>